<dbReference type="Pfam" id="PF00132">
    <property type="entry name" value="Hexapep"/>
    <property type="match status" value="1"/>
</dbReference>
<gene>
    <name evidence="1" type="ORF">NIES2119_12265</name>
</gene>
<dbReference type="STRING" id="454136.NIES2119_12265"/>
<dbReference type="SUPFAM" id="SSF51161">
    <property type="entry name" value="Trimeric LpxA-like enzymes"/>
    <property type="match status" value="1"/>
</dbReference>
<dbReference type="Proteomes" id="UP000185860">
    <property type="component" value="Unassembled WGS sequence"/>
</dbReference>
<dbReference type="PANTHER" id="PTHR23416:SF78">
    <property type="entry name" value="LIPOPOLYSACCHARIDE BIOSYNTHESIS O-ACETYL TRANSFERASE WBBJ-RELATED"/>
    <property type="match status" value="1"/>
</dbReference>
<dbReference type="PANTHER" id="PTHR23416">
    <property type="entry name" value="SIALIC ACID SYNTHASE-RELATED"/>
    <property type="match status" value="1"/>
</dbReference>
<dbReference type="AlphaFoldDB" id="A0A1U7IL70"/>
<evidence type="ECO:0000313" key="2">
    <source>
        <dbReference type="Proteomes" id="UP000185860"/>
    </source>
</evidence>
<keyword evidence="1" id="KW-0808">Transferase</keyword>
<dbReference type="GO" id="GO:0031470">
    <property type="term" value="C:carboxysome"/>
    <property type="evidence" value="ECO:0007669"/>
    <property type="project" value="UniProtKB-ARBA"/>
</dbReference>
<sequence length="200" mass="21454">MKIKSLLKTVLWQYQKSRLAKLGSNSNISLLADLRGNRKNIFIGENCTICKYAALEVDPTNQNESKIVIGDRTLISSFVIFRTYGGSIIIGNGCFVNSFSALYGHGNLIIGNNCLIGPQVTIIPVNYGFKDRDIPFREQTPTKKGITIGDDVWIGAGVTIVDGCTIGNGCVIGAGAVVTKSIEPYSIVAGVPAKQISIRG</sequence>
<name>A0A1U7IL70_9CYAN</name>
<evidence type="ECO:0000313" key="1">
    <source>
        <dbReference type="EMBL" id="OKH37910.1"/>
    </source>
</evidence>
<dbReference type="InterPro" id="IPR051159">
    <property type="entry name" value="Hexapeptide_acetyltransf"/>
</dbReference>
<dbReference type="EMBL" id="MRCE01000010">
    <property type="protein sequence ID" value="OKH37910.1"/>
    <property type="molecule type" value="Genomic_DNA"/>
</dbReference>
<organism evidence="1 2">
    <name type="scientific">[Phormidium ambiguum] IAM M-71</name>
    <dbReference type="NCBI Taxonomy" id="454136"/>
    <lineage>
        <taxon>Bacteria</taxon>
        <taxon>Bacillati</taxon>
        <taxon>Cyanobacteriota</taxon>
        <taxon>Cyanophyceae</taxon>
        <taxon>Oscillatoriophycideae</taxon>
        <taxon>Aerosakkonematales</taxon>
        <taxon>Aerosakkonemataceae</taxon>
        <taxon>Floridanema</taxon>
    </lineage>
</organism>
<dbReference type="Pfam" id="PF14602">
    <property type="entry name" value="Hexapep_2"/>
    <property type="match status" value="1"/>
</dbReference>
<dbReference type="Gene3D" id="2.160.10.10">
    <property type="entry name" value="Hexapeptide repeat proteins"/>
    <property type="match status" value="2"/>
</dbReference>
<dbReference type="CDD" id="cd04647">
    <property type="entry name" value="LbH_MAT_like"/>
    <property type="match status" value="1"/>
</dbReference>
<protein>
    <submittedName>
        <fullName evidence="1">Acetyltransferase</fullName>
    </submittedName>
</protein>
<comment type="caution">
    <text evidence="1">The sequence shown here is derived from an EMBL/GenBank/DDBJ whole genome shotgun (WGS) entry which is preliminary data.</text>
</comment>
<dbReference type="GO" id="GO:0043886">
    <property type="term" value="F:structural constituent of carboxysome shell"/>
    <property type="evidence" value="ECO:0007669"/>
    <property type="project" value="UniProtKB-ARBA"/>
</dbReference>
<dbReference type="InterPro" id="IPR011004">
    <property type="entry name" value="Trimer_LpxA-like_sf"/>
</dbReference>
<accession>A0A1U7IL70</accession>
<dbReference type="GO" id="GO:0016740">
    <property type="term" value="F:transferase activity"/>
    <property type="evidence" value="ECO:0007669"/>
    <property type="project" value="UniProtKB-KW"/>
</dbReference>
<proteinExistence type="predicted"/>
<dbReference type="InterPro" id="IPR001451">
    <property type="entry name" value="Hexapep"/>
</dbReference>
<reference evidence="1 2" key="1">
    <citation type="submission" date="2016-11" db="EMBL/GenBank/DDBJ databases">
        <title>Draft Genome Sequences of Nine Cyanobacterial Strains from Diverse Habitats.</title>
        <authorList>
            <person name="Zhu T."/>
            <person name="Hou S."/>
            <person name="Lu X."/>
            <person name="Hess W.R."/>
        </authorList>
    </citation>
    <scope>NUCLEOTIDE SEQUENCE [LARGE SCALE GENOMIC DNA]</scope>
    <source>
        <strain evidence="1 2">IAM M-71</strain>
    </source>
</reference>
<dbReference type="OrthoDB" id="9815592at2"/>